<dbReference type="InterPro" id="IPR011990">
    <property type="entry name" value="TPR-like_helical_dom_sf"/>
</dbReference>
<feature type="signal peptide" evidence="1">
    <location>
        <begin position="1"/>
        <end position="21"/>
    </location>
</feature>
<evidence type="ECO:0000313" key="3">
    <source>
        <dbReference type="Proteomes" id="UP001073122"/>
    </source>
</evidence>
<dbReference type="SUPFAM" id="SSF48452">
    <property type="entry name" value="TPR-like"/>
    <property type="match status" value="1"/>
</dbReference>
<keyword evidence="1" id="KW-0732">Signal</keyword>
<comment type="caution">
    <text evidence="2">The sequence shown here is derived from an EMBL/GenBank/DDBJ whole genome shotgun (WGS) entry which is preliminary data.</text>
</comment>
<evidence type="ECO:0000313" key="2">
    <source>
        <dbReference type="EMBL" id="MCX8526237.1"/>
    </source>
</evidence>
<protein>
    <submittedName>
        <fullName evidence="2">SusD/RagB family nutrient-binding outer membrane lipoprotein</fullName>
    </submittedName>
</protein>
<dbReference type="Gene3D" id="1.25.40.390">
    <property type="match status" value="1"/>
</dbReference>
<dbReference type="RefSeq" id="WP_267267469.1">
    <property type="nucleotide sequence ID" value="NZ_JAOVZW010000031.1"/>
</dbReference>
<evidence type="ECO:0000256" key="1">
    <source>
        <dbReference type="SAM" id="SignalP"/>
    </source>
</evidence>
<gene>
    <name evidence="2" type="ORF">OF897_20175</name>
</gene>
<dbReference type="EMBL" id="JAOVZW010000031">
    <property type="protein sequence ID" value="MCX8526237.1"/>
    <property type="molecule type" value="Genomic_DNA"/>
</dbReference>
<dbReference type="InterPro" id="IPR041662">
    <property type="entry name" value="SusD-like_2"/>
</dbReference>
<keyword evidence="3" id="KW-1185">Reference proteome</keyword>
<dbReference type="Proteomes" id="UP001073122">
    <property type="component" value="Unassembled WGS sequence"/>
</dbReference>
<keyword evidence="2" id="KW-0449">Lipoprotein</keyword>
<proteinExistence type="predicted"/>
<dbReference type="PROSITE" id="PS51257">
    <property type="entry name" value="PROKAR_LIPOPROTEIN"/>
    <property type="match status" value="1"/>
</dbReference>
<organism evidence="2 3">
    <name type="scientific">Chryseobacterium formosus</name>
    <dbReference type="NCBI Taxonomy" id="1537363"/>
    <lineage>
        <taxon>Bacteria</taxon>
        <taxon>Pseudomonadati</taxon>
        <taxon>Bacteroidota</taxon>
        <taxon>Flavobacteriia</taxon>
        <taxon>Flavobacteriales</taxon>
        <taxon>Weeksellaceae</taxon>
        <taxon>Chryseobacterium group</taxon>
        <taxon>Chryseobacterium</taxon>
    </lineage>
</organism>
<sequence>MKKIFSILTIGSLALTSCVNGDEDFNNNQSQPYVVSAEVLFTNAQKELTDQMITPSVNLNVFRFMQHYLASTTYRNDARFIFTGTRRVPDNMWLALYTDVLGNLDEAKKGIAKETKPTAMTEQVWQKQQANKLAIVNLVEIYTYQVLVDSFGNVPYSQALKPETVVLPKYDDAKTIYEDLVSRLNVILSTLDSGYPSFTSGDNFYNGNVSGWITFANSLKLKIGINLADVNPTLAKQTVESAANAGVITANSGNTLFQYDSTSPNFNRIYAEVIASGRQDFIAEEGIVNSMNSLNDPRRASYFEAMSDGTYVGGVVGLANIYDENSSIGEGLLSPNEPGVLFDAAEINFYLAEGAARGYSLASPAQVYYENAIRASMQYWGINSADITTYLTNPNVAYSAANWKQRIGEQAWIAMYNRGFESWNFYRRLDYPTLTAPNATPAANGKVPTRLTYPINEQTVNGANWTSASSAIGGDKLTTKVFWDIN</sequence>
<reference evidence="2" key="1">
    <citation type="submission" date="2022-10" db="EMBL/GenBank/DDBJ databases">
        <title>Chryseobacterium sp. nov., a novel bacterial species.</title>
        <authorList>
            <person name="Cao Y."/>
        </authorList>
    </citation>
    <scope>NUCLEOTIDE SEQUENCE</scope>
    <source>
        <strain evidence="2">CCTCC AB2015118</strain>
    </source>
</reference>
<name>A0ABT3XX96_9FLAO</name>
<feature type="chain" id="PRO_5046742789" evidence="1">
    <location>
        <begin position="22"/>
        <end position="486"/>
    </location>
</feature>
<accession>A0ABT3XX96</accession>
<dbReference type="Pfam" id="PF12771">
    <property type="entry name" value="SusD-like_2"/>
    <property type="match status" value="1"/>
</dbReference>